<dbReference type="PANTHER" id="PTHR33127">
    <property type="entry name" value="TRANSMEMBRANE PROTEIN"/>
    <property type="match status" value="1"/>
</dbReference>
<evidence type="ECO:0000259" key="2">
    <source>
        <dbReference type="Pfam" id="PF03478"/>
    </source>
</evidence>
<dbReference type="SUPFAM" id="SSF81383">
    <property type="entry name" value="F-box domain"/>
    <property type="match status" value="1"/>
</dbReference>
<dbReference type="KEGG" id="tcc:18611368"/>
<dbReference type="Proteomes" id="UP000694886">
    <property type="component" value="Chromosome 1"/>
</dbReference>
<dbReference type="InterPro" id="IPR036047">
    <property type="entry name" value="F-box-like_dom_sf"/>
</dbReference>
<accession>A0AB32W1K2</accession>
<dbReference type="Pfam" id="PF00646">
    <property type="entry name" value="F-box"/>
    <property type="match status" value="1"/>
</dbReference>
<evidence type="ECO:0000259" key="1">
    <source>
        <dbReference type="Pfam" id="PF00646"/>
    </source>
</evidence>
<proteinExistence type="predicted"/>
<organism evidence="3 4">
    <name type="scientific">Theobroma cacao</name>
    <name type="common">Cacao</name>
    <name type="synonym">Cocoa</name>
    <dbReference type="NCBI Taxonomy" id="3641"/>
    <lineage>
        <taxon>Eukaryota</taxon>
        <taxon>Viridiplantae</taxon>
        <taxon>Streptophyta</taxon>
        <taxon>Embryophyta</taxon>
        <taxon>Tracheophyta</taxon>
        <taxon>Spermatophyta</taxon>
        <taxon>Magnoliopsida</taxon>
        <taxon>eudicotyledons</taxon>
        <taxon>Gunneridae</taxon>
        <taxon>Pentapetalae</taxon>
        <taxon>rosids</taxon>
        <taxon>malvids</taxon>
        <taxon>Malvales</taxon>
        <taxon>Malvaceae</taxon>
        <taxon>Byttnerioideae</taxon>
        <taxon>Theobroma</taxon>
    </lineage>
</organism>
<dbReference type="PANTHER" id="PTHR33127:SF5">
    <property type="entry name" value="TRANSMEMBRANE PROTEIN"/>
    <property type="match status" value="1"/>
</dbReference>
<dbReference type="Gene3D" id="1.20.1280.50">
    <property type="match status" value="1"/>
</dbReference>
<dbReference type="Pfam" id="PF03478">
    <property type="entry name" value="Beta-prop_KIB1-4"/>
    <property type="match status" value="1"/>
</dbReference>
<dbReference type="Gramene" id="Tc01v2_t007010.1">
    <property type="protein sequence ID" value="Tc01v2_p007010.1"/>
    <property type="gene ID" value="Tc01v2_g007010"/>
</dbReference>
<dbReference type="InterPro" id="IPR001810">
    <property type="entry name" value="F-box_dom"/>
</dbReference>
<dbReference type="InterPro" id="IPR005174">
    <property type="entry name" value="KIB1-4_b-propeller"/>
</dbReference>
<reference evidence="3" key="1">
    <citation type="journal article" date="1997" name="Nucleic Acids Res.">
        <title>tRNAscan-SE: a program for improved detection of transfer RNA genes in genomic sequence.</title>
        <authorList>
            <person name="Lowe T.M."/>
            <person name="Eddy S.R."/>
        </authorList>
    </citation>
    <scope>NUCLEOTIDE SEQUENCE [LARGE SCALE GENOMIC DNA]</scope>
    <source>
        <strain evidence="3">r\B97-61/B2</strain>
    </source>
</reference>
<reference evidence="4" key="2">
    <citation type="submission" date="2025-08" db="UniProtKB">
        <authorList>
            <consortium name="RefSeq"/>
        </authorList>
    </citation>
    <scope>IDENTIFICATION</scope>
</reference>
<name>A0AB32W1K2_THECC</name>
<dbReference type="GeneID" id="18611368"/>
<gene>
    <name evidence="4" type="primary">LOC18611368</name>
</gene>
<sequence>MLVLGYRKAVGLVENCVPTSLSNDQESKEGQQEPWCNIPKDLLGLISSYLVTDDRAIFGAVCRTWQLITSASRPLPSPFDYADSPPPWLCSFRNAGNNMERCKFFHPMHNDAYEMKINPEVSNATILFSGYGWLLLSKGYGQLFLFDLITKQSIDLPDCSEDMVSVMSFTSSPASPDCLVVGLSSVSDIATSFTYKLGEDSWNVYFIELDRLFLTKDCSPVFHKGLFYCLDRKGCLIEFNPNEPDQSWDTYKMRLPERESAAHQTFMLEKEDNLLAVLITEDSKSVHVCKWDDEEKMFQPIKRLGDYMLFVSHGASCSERAIVRATDKPPSAPKRAYCIELRLAMAYGGSSKAGAGTFWVQIST</sequence>
<dbReference type="RefSeq" id="XP_017972335.1">
    <property type="nucleotide sequence ID" value="XM_018116846.1"/>
</dbReference>
<evidence type="ECO:0000313" key="4">
    <source>
        <dbReference type="RefSeq" id="XP_017972335.1"/>
    </source>
</evidence>
<feature type="domain" description="F-box" evidence="1">
    <location>
        <begin position="35"/>
        <end position="68"/>
    </location>
</feature>
<protein>
    <submittedName>
        <fullName evidence="4">F-box protein At3g56470</fullName>
    </submittedName>
</protein>
<feature type="domain" description="KIB1-4 beta-propeller" evidence="2">
    <location>
        <begin position="105"/>
        <end position="318"/>
    </location>
</feature>
<evidence type="ECO:0000313" key="3">
    <source>
        <dbReference type="Proteomes" id="UP000694886"/>
    </source>
</evidence>
<dbReference type="AlphaFoldDB" id="A0AB32W1K2"/>